<dbReference type="AlphaFoldDB" id="A0A4R3KXT7"/>
<comment type="caution">
    <text evidence="3">The sequence shown here is derived from an EMBL/GenBank/DDBJ whole genome shotgun (WGS) entry which is preliminary data.</text>
</comment>
<dbReference type="OrthoDB" id="9802066at2"/>
<dbReference type="InterPro" id="IPR052048">
    <property type="entry name" value="ST_Response_Regulator"/>
</dbReference>
<proteinExistence type="predicted"/>
<dbReference type="Proteomes" id="UP000294567">
    <property type="component" value="Unassembled WGS sequence"/>
</dbReference>
<dbReference type="Gene3D" id="3.40.50.2300">
    <property type="match status" value="1"/>
</dbReference>
<dbReference type="SMART" id="SM00448">
    <property type="entry name" value="REC"/>
    <property type="match status" value="1"/>
</dbReference>
<feature type="modified residue" description="4-aspartylphosphate" evidence="1">
    <location>
        <position position="60"/>
    </location>
</feature>
<evidence type="ECO:0000313" key="4">
    <source>
        <dbReference type="Proteomes" id="UP000294567"/>
    </source>
</evidence>
<evidence type="ECO:0000256" key="1">
    <source>
        <dbReference type="PROSITE-ProRule" id="PRU00169"/>
    </source>
</evidence>
<dbReference type="GO" id="GO:0000160">
    <property type="term" value="P:phosphorelay signal transduction system"/>
    <property type="evidence" value="ECO:0007669"/>
    <property type="project" value="InterPro"/>
</dbReference>
<dbReference type="EMBL" id="SMAE01000007">
    <property type="protein sequence ID" value="TCS88782.1"/>
    <property type="molecule type" value="Genomic_DNA"/>
</dbReference>
<gene>
    <name evidence="3" type="ORF">EDD65_107139</name>
</gene>
<sequence>MGDVNLLKNIKILYVEDEPITRNQVCKLLKDKVEKVIEAKNGKEGIEKFIKYKPDIVITDLIMPYMDGIEMVKELRGNGFNCPIIMISSLSDADTVLKAVDLKIEKYMIKPIDVNLLLENLIQIANELLTGKNGLAFTDNSKNNLEIKIRDIYSNYLKKFTGKDAKFIKAFIDGKQIEIFSKENLTILEENLLDIGNYHKSIEILRRALYEHTIDEVEKELSQLIDRKVVTKKIDLYPKENFERIVLEIM</sequence>
<name>A0A4R3KXT7_9FIRM</name>
<organism evidence="3 4">
    <name type="scientific">Keratinibaculum paraultunense</name>
    <dbReference type="NCBI Taxonomy" id="1278232"/>
    <lineage>
        <taxon>Bacteria</taxon>
        <taxon>Bacillati</taxon>
        <taxon>Bacillota</taxon>
        <taxon>Tissierellia</taxon>
        <taxon>Tissierellales</taxon>
        <taxon>Tepidimicrobiaceae</taxon>
        <taxon>Keratinibaculum</taxon>
    </lineage>
</organism>
<keyword evidence="4" id="KW-1185">Reference proteome</keyword>
<dbReference type="InterPro" id="IPR011006">
    <property type="entry name" value="CheY-like_superfamily"/>
</dbReference>
<dbReference type="RefSeq" id="WP_132027873.1">
    <property type="nucleotide sequence ID" value="NZ_CP068564.1"/>
</dbReference>
<dbReference type="PROSITE" id="PS50110">
    <property type="entry name" value="RESPONSE_REGULATORY"/>
    <property type="match status" value="1"/>
</dbReference>
<dbReference type="InterPro" id="IPR018745">
    <property type="entry name" value="MpsC"/>
</dbReference>
<dbReference type="Pfam" id="PF00072">
    <property type="entry name" value="Response_reg"/>
    <property type="match status" value="1"/>
</dbReference>
<feature type="domain" description="Response regulatory" evidence="2">
    <location>
        <begin position="11"/>
        <end position="125"/>
    </location>
</feature>
<evidence type="ECO:0000313" key="3">
    <source>
        <dbReference type="EMBL" id="TCS88782.1"/>
    </source>
</evidence>
<dbReference type="PANTHER" id="PTHR43228">
    <property type="entry name" value="TWO-COMPONENT RESPONSE REGULATOR"/>
    <property type="match status" value="1"/>
</dbReference>
<keyword evidence="1" id="KW-0597">Phosphoprotein</keyword>
<dbReference type="SUPFAM" id="SSF52172">
    <property type="entry name" value="CheY-like"/>
    <property type="match status" value="1"/>
</dbReference>
<protein>
    <submittedName>
        <fullName evidence="3">Uncharacterized protein DUF2294</fullName>
    </submittedName>
</protein>
<accession>A0A4R3KXT7</accession>
<dbReference type="Pfam" id="PF10057">
    <property type="entry name" value="MpsC"/>
    <property type="match status" value="1"/>
</dbReference>
<dbReference type="InterPro" id="IPR001789">
    <property type="entry name" value="Sig_transdc_resp-reg_receiver"/>
</dbReference>
<reference evidence="3 4" key="1">
    <citation type="submission" date="2019-03" db="EMBL/GenBank/DDBJ databases">
        <title>Genomic Encyclopedia of Type Strains, Phase IV (KMG-IV): sequencing the most valuable type-strain genomes for metagenomic binning, comparative biology and taxonomic classification.</title>
        <authorList>
            <person name="Goeker M."/>
        </authorList>
    </citation>
    <scope>NUCLEOTIDE SEQUENCE [LARGE SCALE GENOMIC DNA]</scope>
    <source>
        <strain evidence="3 4">DSM 26752</strain>
    </source>
</reference>
<evidence type="ECO:0000259" key="2">
    <source>
        <dbReference type="PROSITE" id="PS50110"/>
    </source>
</evidence>
<dbReference type="PANTHER" id="PTHR43228:SF1">
    <property type="entry name" value="TWO-COMPONENT RESPONSE REGULATOR ARR22"/>
    <property type="match status" value="1"/>
</dbReference>